<dbReference type="Pfam" id="PF04195">
    <property type="entry name" value="Transposase_28"/>
    <property type="match status" value="1"/>
</dbReference>
<dbReference type="Proteomes" id="UP001604336">
    <property type="component" value="Unassembled WGS sequence"/>
</dbReference>
<keyword evidence="3" id="KW-1185">Reference proteome</keyword>
<evidence type="ECO:0000313" key="2">
    <source>
        <dbReference type="EMBL" id="KAL2517535.1"/>
    </source>
</evidence>
<reference evidence="3" key="1">
    <citation type="submission" date="2024-07" db="EMBL/GenBank/DDBJ databases">
        <title>Two chromosome-level genome assemblies of Korean endemic species Abeliophyllum distichum and Forsythia ovata (Oleaceae).</title>
        <authorList>
            <person name="Jang H."/>
        </authorList>
    </citation>
    <scope>NUCLEOTIDE SEQUENCE [LARGE SCALE GENOMIC DNA]</scope>
</reference>
<organism evidence="2 3">
    <name type="scientific">Abeliophyllum distichum</name>
    <dbReference type="NCBI Taxonomy" id="126358"/>
    <lineage>
        <taxon>Eukaryota</taxon>
        <taxon>Viridiplantae</taxon>
        <taxon>Streptophyta</taxon>
        <taxon>Embryophyta</taxon>
        <taxon>Tracheophyta</taxon>
        <taxon>Spermatophyta</taxon>
        <taxon>Magnoliopsida</taxon>
        <taxon>eudicotyledons</taxon>
        <taxon>Gunneridae</taxon>
        <taxon>Pentapetalae</taxon>
        <taxon>asterids</taxon>
        <taxon>lamiids</taxon>
        <taxon>Lamiales</taxon>
        <taxon>Oleaceae</taxon>
        <taxon>Forsythieae</taxon>
        <taxon>Abeliophyllum</taxon>
    </lineage>
</organism>
<dbReference type="InterPro" id="IPR007321">
    <property type="entry name" value="Transposase_28"/>
</dbReference>
<feature type="domain" description="Transposase (putative) gypsy type" evidence="1">
    <location>
        <begin position="75"/>
        <end position="112"/>
    </location>
</feature>
<sequence length="137" mass="15539">MRGSLVKRDAPATKVLDEDLRRSATEASMARSRITAEELGDLRLFYDIPASVILRAPGLEERVDDPPEGFVAIYEPEMQQSLRLPMHKFFREVLRDWNLAPCQITPNGWGQMVASYLLWVVAEAGGKLTPKEFESIY</sequence>
<evidence type="ECO:0000259" key="1">
    <source>
        <dbReference type="Pfam" id="PF04195"/>
    </source>
</evidence>
<evidence type="ECO:0000313" key="3">
    <source>
        <dbReference type="Proteomes" id="UP001604336"/>
    </source>
</evidence>
<name>A0ABD1TYQ3_9LAMI</name>
<gene>
    <name evidence="2" type="ORF">Adt_13782</name>
</gene>
<proteinExistence type="predicted"/>
<protein>
    <recommendedName>
        <fullName evidence="1">Transposase (putative) gypsy type domain-containing protein</fullName>
    </recommendedName>
</protein>
<accession>A0ABD1TYQ3</accession>
<dbReference type="EMBL" id="JBFOLK010000004">
    <property type="protein sequence ID" value="KAL2517535.1"/>
    <property type="molecule type" value="Genomic_DNA"/>
</dbReference>
<dbReference type="AlphaFoldDB" id="A0ABD1TYQ3"/>
<comment type="caution">
    <text evidence="2">The sequence shown here is derived from an EMBL/GenBank/DDBJ whole genome shotgun (WGS) entry which is preliminary data.</text>
</comment>